<dbReference type="EMBL" id="LQRI01000217">
    <property type="protein sequence ID" value="KXT79581.1"/>
    <property type="molecule type" value="Genomic_DNA"/>
</dbReference>
<reference evidence="2 3" key="1">
    <citation type="submission" date="2016-01" db="EMBL/GenBank/DDBJ databases">
        <title>Highly variable Streptococcus oralis are common among viridans streptococci isolated from primates.</title>
        <authorList>
            <person name="Denapaite D."/>
            <person name="Rieger M."/>
            <person name="Koendgen S."/>
            <person name="Brueckner R."/>
            <person name="Ochigava I."/>
            <person name="Kappeler P."/>
            <person name="Maetz-Rensing K."/>
            <person name="Leendertz F."/>
            <person name="Hakenbeck R."/>
        </authorList>
    </citation>
    <scope>NUCLEOTIDE SEQUENCE [LARGE SCALE GENOMIC DNA]</scope>
    <source>
        <strain evidence="2 3">DD14</strain>
    </source>
</reference>
<gene>
    <name evidence="2" type="ORF">SORDD14_01683</name>
</gene>
<accession>A0A139NUR9</accession>
<feature type="transmembrane region" description="Helical" evidence="1">
    <location>
        <begin position="6"/>
        <end position="31"/>
    </location>
</feature>
<dbReference type="PATRIC" id="fig|1303.77.peg.1870"/>
<organism evidence="2 3">
    <name type="scientific">Streptococcus oralis</name>
    <dbReference type="NCBI Taxonomy" id="1303"/>
    <lineage>
        <taxon>Bacteria</taxon>
        <taxon>Bacillati</taxon>
        <taxon>Bacillota</taxon>
        <taxon>Bacilli</taxon>
        <taxon>Lactobacillales</taxon>
        <taxon>Streptococcaceae</taxon>
        <taxon>Streptococcus</taxon>
    </lineage>
</organism>
<evidence type="ECO:0000313" key="3">
    <source>
        <dbReference type="Proteomes" id="UP000070497"/>
    </source>
</evidence>
<keyword evidence="1" id="KW-0472">Membrane</keyword>
<keyword evidence="1" id="KW-1133">Transmembrane helix</keyword>
<sequence length="53" mass="5778">MFIWNLVFVTAGAIVLLILLVIGYIVLAGLLEGARNALASSKKGRYEQNTNQN</sequence>
<evidence type="ECO:0000313" key="2">
    <source>
        <dbReference type="EMBL" id="KXT79581.1"/>
    </source>
</evidence>
<evidence type="ECO:0000256" key="1">
    <source>
        <dbReference type="SAM" id="Phobius"/>
    </source>
</evidence>
<name>A0A139NUR9_STROR</name>
<protein>
    <submittedName>
        <fullName evidence="2">Uncharacterized protein</fullName>
    </submittedName>
</protein>
<comment type="caution">
    <text evidence="2">The sequence shown here is derived from an EMBL/GenBank/DDBJ whole genome shotgun (WGS) entry which is preliminary data.</text>
</comment>
<proteinExistence type="predicted"/>
<keyword evidence="1" id="KW-0812">Transmembrane</keyword>
<dbReference type="Proteomes" id="UP000070497">
    <property type="component" value="Unassembled WGS sequence"/>
</dbReference>
<dbReference type="AlphaFoldDB" id="A0A139NUR9"/>